<evidence type="ECO:0000256" key="2">
    <source>
        <dbReference type="ARBA" id="ARBA00023002"/>
    </source>
</evidence>
<comment type="caution">
    <text evidence="4">The sequence shown here is derived from an EMBL/GenBank/DDBJ whole genome shotgun (WGS) entry which is preliminary data.</text>
</comment>
<dbReference type="InterPro" id="IPR023312">
    <property type="entry name" value="Put_nitroreductase_C_bac"/>
</dbReference>
<dbReference type="EMBL" id="JWHL01000001">
    <property type="protein sequence ID" value="MBR1368034.1"/>
    <property type="molecule type" value="Genomic_DNA"/>
</dbReference>
<name>A0A8J8B4H4_9EURY</name>
<dbReference type="OrthoDB" id="287850at2157"/>
<proteinExistence type="inferred from homology"/>
<dbReference type="Gene3D" id="3.40.109.10">
    <property type="entry name" value="NADH Oxidase"/>
    <property type="match status" value="1"/>
</dbReference>
<dbReference type="Gene3D" id="2.20.180.10">
    <property type="entry name" value="putative fmn-dependent nitroreductase like domains"/>
    <property type="match status" value="1"/>
</dbReference>
<sequence length="200" mass="22631">MNDCVRQLTLRNRSTRRFREDQRIPIEILYQLIDIARFCPSARNHQPLRYLLSVEEKETIKIRSCLFFALDLPEWDGPAEGERPAAYITIIAAKDAQPDPSIDLGIAAQTILLAAAEMGIAGCIFGSIRRKELASLLRIPKGFRILLVIALGYSGEEIRIEELGENGDTRYWRDDRGVHHVPKRPLRECILMAGSGNHVP</sequence>
<dbReference type="InterPro" id="IPR000415">
    <property type="entry name" value="Nitroreductase-like"/>
</dbReference>
<dbReference type="SUPFAM" id="SSF55469">
    <property type="entry name" value="FMN-dependent nitroreductase-like"/>
    <property type="match status" value="1"/>
</dbReference>
<organism evidence="4 5">
    <name type="scientific">Methanocalculus chunghsingensis</name>
    <dbReference type="NCBI Taxonomy" id="156457"/>
    <lineage>
        <taxon>Archaea</taxon>
        <taxon>Methanobacteriati</taxon>
        <taxon>Methanobacteriota</taxon>
        <taxon>Stenosarchaea group</taxon>
        <taxon>Methanomicrobia</taxon>
        <taxon>Methanomicrobiales</taxon>
        <taxon>Methanocalculaceae</taxon>
        <taxon>Methanocalculus</taxon>
    </lineage>
</organism>
<evidence type="ECO:0000313" key="4">
    <source>
        <dbReference type="EMBL" id="MBR1368034.1"/>
    </source>
</evidence>
<evidence type="ECO:0000313" key="5">
    <source>
        <dbReference type="Proteomes" id="UP000730161"/>
    </source>
</evidence>
<dbReference type="CDD" id="cd02062">
    <property type="entry name" value="Nitro_FMN_reductase"/>
    <property type="match status" value="1"/>
</dbReference>
<dbReference type="GO" id="GO:0016491">
    <property type="term" value="F:oxidoreductase activity"/>
    <property type="evidence" value="ECO:0007669"/>
    <property type="project" value="UniProtKB-KW"/>
</dbReference>
<keyword evidence="2" id="KW-0560">Oxidoreductase</keyword>
<dbReference type="PANTHER" id="PTHR43673:SF10">
    <property type="entry name" value="NADH DEHYDROGENASE_NAD(P)H NITROREDUCTASE XCC3605-RELATED"/>
    <property type="match status" value="1"/>
</dbReference>
<dbReference type="Proteomes" id="UP000730161">
    <property type="component" value="Unassembled WGS sequence"/>
</dbReference>
<dbReference type="InterPro" id="IPR029479">
    <property type="entry name" value="Nitroreductase"/>
</dbReference>
<accession>A0A8J8B4H4</accession>
<keyword evidence="5" id="KW-1185">Reference proteome</keyword>
<dbReference type="Pfam" id="PF00881">
    <property type="entry name" value="Nitroreductase"/>
    <property type="match status" value="1"/>
</dbReference>
<comment type="similarity">
    <text evidence="1">Belongs to the nitroreductase family.</text>
</comment>
<reference evidence="4" key="1">
    <citation type="submission" date="2014-12" db="EMBL/GenBank/DDBJ databases">
        <authorList>
            <person name="Huang H.-H."/>
            <person name="Chen S.-C."/>
            <person name="Lai M.-C."/>
        </authorList>
    </citation>
    <scope>NUCLEOTIDE SEQUENCE</scope>
    <source>
        <strain evidence="4">K1F9705b</strain>
    </source>
</reference>
<evidence type="ECO:0000259" key="3">
    <source>
        <dbReference type="Pfam" id="PF00881"/>
    </source>
</evidence>
<protein>
    <recommendedName>
        <fullName evidence="3">Nitroreductase domain-containing protein</fullName>
    </recommendedName>
</protein>
<dbReference type="AlphaFoldDB" id="A0A8J8B4H4"/>
<evidence type="ECO:0000256" key="1">
    <source>
        <dbReference type="ARBA" id="ARBA00007118"/>
    </source>
</evidence>
<gene>
    <name evidence="4" type="ORF">RJ53_00405</name>
</gene>
<dbReference type="PANTHER" id="PTHR43673">
    <property type="entry name" value="NAD(P)H NITROREDUCTASE YDGI-RELATED"/>
    <property type="match status" value="1"/>
</dbReference>
<feature type="domain" description="Nitroreductase" evidence="3">
    <location>
        <begin position="13"/>
        <end position="153"/>
    </location>
</feature>
<dbReference type="RefSeq" id="WP_211529634.1">
    <property type="nucleotide sequence ID" value="NZ_JWHL01000001.1"/>
</dbReference>